<feature type="transmembrane region" description="Helical" evidence="4">
    <location>
        <begin position="330"/>
        <end position="350"/>
    </location>
</feature>
<dbReference type="Pfam" id="PF12349">
    <property type="entry name" value="Sterol-sensing"/>
    <property type="match status" value="1"/>
</dbReference>
<feature type="domain" description="SSD" evidence="5">
    <location>
        <begin position="298"/>
        <end position="478"/>
    </location>
</feature>
<feature type="transmembrane region" description="Helical" evidence="4">
    <location>
        <begin position="792"/>
        <end position="816"/>
    </location>
</feature>
<keyword evidence="8" id="KW-1185">Reference proteome</keyword>
<proteinExistence type="inferred from homology"/>
<evidence type="ECO:0000313" key="8">
    <source>
        <dbReference type="Proteomes" id="UP001230188"/>
    </source>
</evidence>
<evidence type="ECO:0000259" key="6">
    <source>
        <dbReference type="PROSITE" id="PS50263"/>
    </source>
</evidence>
<keyword evidence="4" id="KW-0812">Transmembrane</keyword>
<organism evidence="7 8">
    <name type="scientific">Chrysophaeum taylorii</name>
    <dbReference type="NCBI Taxonomy" id="2483200"/>
    <lineage>
        <taxon>Eukaryota</taxon>
        <taxon>Sar</taxon>
        <taxon>Stramenopiles</taxon>
        <taxon>Ochrophyta</taxon>
        <taxon>Pelagophyceae</taxon>
        <taxon>Pelagomonadales</taxon>
        <taxon>Pelagomonadaceae</taxon>
        <taxon>Chrysophaeum</taxon>
    </lineage>
</organism>
<gene>
    <name evidence="7" type="ORF">CTAYLR_000973</name>
</gene>
<keyword evidence="4" id="KW-1133">Transmembrane helix</keyword>
<dbReference type="InterPro" id="IPR051697">
    <property type="entry name" value="Patched_domain-protein"/>
</dbReference>
<dbReference type="SUPFAM" id="SSF56317">
    <property type="entry name" value="Carbon-nitrogen hydrolase"/>
    <property type="match status" value="1"/>
</dbReference>
<keyword evidence="2" id="KW-0175">Coiled coil</keyword>
<evidence type="ECO:0000259" key="5">
    <source>
        <dbReference type="PROSITE" id="PS50156"/>
    </source>
</evidence>
<feature type="transmembrane region" description="Helical" evidence="4">
    <location>
        <begin position="849"/>
        <end position="874"/>
    </location>
</feature>
<dbReference type="EMBL" id="JAQMWT010000330">
    <property type="protein sequence ID" value="KAJ8604481.1"/>
    <property type="molecule type" value="Genomic_DNA"/>
</dbReference>
<evidence type="ECO:0000256" key="2">
    <source>
        <dbReference type="SAM" id="Coils"/>
    </source>
</evidence>
<dbReference type="Proteomes" id="UP001230188">
    <property type="component" value="Unassembled WGS sequence"/>
</dbReference>
<dbReference type="InterPro" id="IPR001036">
    <property type="entry name" value="Acrflvin-R"/>
</dbReference>
<accession>A0AAD7UHG0</accession>
<dbReference type="SUPFAM" id="SSF82866">
    <property type="entry name" value="Multidrug efflux transporter AcrB transmembrane domain"/>
    <property type="match status" value="2"/>
</dbReference>
<dbReference type="AlphaFoldDB" id="A0AAD7UHG0"/>
<evidence type="ECO:0000256" key="3">
    <source>
        <dbReference type="SAM" id="MobiDB-lite"/>
    </source>
</evidence>
<feature type="transmembrane region" description="Helical" evidence="4">
    <location>
        <begin position="895"/>
        <end position="918"/>
    </location>
</feature>
<sequence length="1211" mass="133553">MQDVVMLAEEDAEMVEPKEELVAAPPTPPSALTRAAKLLELLIGRTCGRLAVVVSRWPYRTILISVVVCLVMSTGWLNLDDEDQVEKLYTPQNTRAFSDRDWVEDRFGDAPSMSQAYLNRKGKRTNLLTKDALLEVFDLHELVLSISSEGGSRGYDSRSCERVYWNAEAVLCQKQSVLAFWDYNRTLLEEDDNITATINRGGDKEDCCSPTSRTVSLDSVAGKFRYTNGVITGAGALRVVYYLETHLNRKSRSDPHAMRLERKFQDRIRDPEWTYFEKPFPITNWGNSENSQRNFDYDRAFINASIVIIILYAFFALYTRDKDRSRGQLGLGAVLCVVLSTAAAFGIAMASGLTFSPSTGVAIFLVLGIGLDDSFVICSAVDDHLADHDRARSPLENDARDVMEKGKTVEEVTARRIVHTLASSGPSITVTSLTDTAAFVAGSFTETPDVSNFNRFCAISVLVDFAMQLTFFVALFTLDQRRRLRVKIEQLKKEEEEEEEEAERQRRLARCCFREKRVRDEEEPAVPPAAAAAAAAAKDDETPPQVVAVPTTNKDDDDDEDDDDDHREVPRGARMHADPAHHFWGVTYANALLSPLGKALVLASMVTILTLAGIGVSQLDMDIEDAWTVVGGVEEKALNFQKKHFGSATDWVGVYTKRTDYFANRDAFYDVLAKYDDLNFVAGDSASTSWYAAYDAWLSDSGITNLNQNDWESNLRLYLNTTDGLAYADKIVFDDRGAVVATEIDTYWKSDGNEGGDGTRRMRKAREEVRGTDVGTVIVYNNGFIWNESFAIILRTTVFAMSIACIVVFVILVLLLGDVLAALIVSCFVGFVCVSTLGAVYWYNDAVNYITSFFIVIAVGLSADAPAHIMHAFLESRRPTRQGRACHALETLGPSVFKGGFSTILGIAITGACVTYVFRTFFNYLMTILILALYSGLCLMPVICSLVGPMPTHDIHLSHDNLRRAGNLIEEAARQGVQFAALPECFVGKYGVSNFAGHAEKLGEEGSGSAMLAQAAARTGITVAGGIIENAEHDKLYNSIVSYGPRGHVATYRKRHLSRVLGITSESDVLTAGDEHVVAAVETLEIGMACCFDLRFRDFLSGYDFVDILCAPSAFLEVTGRDHWELLARRAALDGQCYVVAPNVAYDDADEVPLHGCSIVADPWGRVLAKTAPDQDALAIADVDRAFISETRSKLPLETCRNSVVLCQSSN</sequence>
<dbReference type="InterPro" id="IPR003010">
    <property type="entry name" value="C-N_Hydrolase"/>
</dbReference>
<dbReference type="GO" id="GO:0022857">
    <property type="term" value="F:transmembrane transporter activity"/>
    <property type="evidence" value="ECO:0007669"/>
    <property type="project" value="InterPro"/>
</dbReference>
<protein>
    <recommendedName>
        <fullName evidence="9">SSD domain-containing protein</fullName>
    </recommendedName>
</protein>
<feature type="transmembrane region" description="Helical" evidence="4">
    <location>
        <begin position="300"/>
        <end position="318"/>
    </location>
</feature>
<comment type="caution">
    <text evidence="7">The sequence shown here is derived from an EMBL/GenBank/DDBJ whole genome shotgun (WGS) entry which is preliminary data.</text>
</comment>
<name>A0AAD7UHG0_9STRA</name>
<comment type="similarity">
    <text evidence="1">Belongs to the patched family.</text>
</comment>
<dbReference type="InterPro" id="IPR053958">
    <property type="entry name" value="HMGCR/SNAP/NPC1-like_SSD"/>
</dbReference>
<feature type="transmembrane region" description="Helical" evidence="4">
    <location>
        <begin position="924"/>
        <end position="948"/>
    </location>
</feature>
<dbReference type="PROSITE" id="PS50263">
    <property type="entry name" value="CN_HYDROLASE"/>
    <property type="match status" value="1"/>
</dbReference>
<keyword evidence="4" id="KW-0472">Membrane</keyword>
<dbReference type="GO" id="GO:0016020">
    <property type="term" value="C:membrane"/>
    <property type="evidence" value="ECO:0007669"/>
    <property type="project" value="InterPro"/>
</dbReference>
<feature type="region of interest" description="Disordered" evidence="3">
    <location>
        <begin position="519"/>
        <end position="570"/>
    </location>
</feature>
<dbReference type="InterPro" id="IPR000731">
    <property type="entry name" value="SSD"/>
</dbReference>
<feature type="coiled-coil region" evidence="2">
    <location>
        <begin position="478"/>
        <end position="512"/>
    </location>
</feature>
<evidence type="ECO:0000256" key="1">
    <source>
        <dbReference type="ARBA" id="ARBA00005585"/>
    </source>
</evidence>
<dbReference type="Pfam" id="PF00795">
    <property type="entry name" value="CN_hydrolase"/>
    <property type="match status" value="1"/>
</dbReference>
<evidence type="ECO:0000313" key="7">
    <source>
        <dbReference type="EMBL" id="KAJ8604481.1"/>
    </source>
</evidence>
<feature type="domain" description="CN hydrolase" evidence="6">
    <location>
        <begin position="946"/>
        <end position="1185"/>
    </location>
</feature>
<feature type="compositionally biased region" description="Acidic residues" evidence="3">
    <location>
        <begin position="555"/>
        <end position="565"/>
    </location>
</feature>
<dbReference type="PANTHER" id="PTHR10796">
    <property type="entry name" value="PATCHED-RELATED"/>
    <property type="match status" value="1"/>
</dbReference>
<dbReference type="PANTHER" id="PTHR10796:SF92">
    <property type="entry name" value="PATCHED-RELATED, ISOFORM A"/>
    <property type="match status" value="1"/>
</dbReference>
<feature type="transmembrane region" description="Helical" evidence="4">
    <location>
        <begin position="823"/>
        <end position="843"/>
    </location>
</feature>
<reference evidence="7" key="1">
    <citation type="submission" date="2023-01" db="EMBL/GenBank/DDBJ databases">
        <title>Metagenome sequencing of chrysophaentin producing Chrysophaeum taylorii.</title>
        <authorList>
            <person name="Davison J."/>
            <person name="Bewley C."/>
        </authorList>
    </citation>
    <scope>NUCLEOTIDE SEQUENCE</scope>
    <source>
        <strain evidence="7">NIES-1699</strain>
    </source>
</reference>
<dbReference type="PROSITE" id="PS50156">
    <property type="entry name" value="SSD"/>
    <property type="match status" value="1"/>
</dbReference>
<dbReference type="PRINTS" id="PR00702">
    <property type="entry name" value="ACRIFLAVINRP"/>
</dbReference>
<dbReference type="InterPro" id="IPR036526">
    <property type="entry name" value="C-N_Hydrolase_sf"/>
</dbReference>
<evidence type="ECO:0000256" key="4">
    <source>
        <dbReference type="SAM" id="Phobius"/>
    </source>
</evidence>
<dbReference type="Gene3D" id="3.60.110.10">
    <property type="entry name" value="Carbon-nitrogen hydrolase"/>
    <property type="match status" value="1"/>
</dbReference>
<dbReference type="Gene3D" id="1.20.1640.10">
    <property type="entry name" value="Multidrug efflux transporter AcrB transmembrane domain"/>
    <property type="match status" value="2"/>
</dbReference>
<feature type="transmembrane region" description="Helical" evidence="4">
    <location>
        <begin position="453"/>
        <end position="478"/>
    </location>
</feature>
<evidence type="ECO:0008006" key="9">
    <source>
        <dbReference type="Google" id="ProtNLM"/>
    </source>
</evidence>